<dbReference type="EMBL" id="JBBPFD010000004">
    <property type="protein sequence ID" value="KAK7929570.1"/>
    <property type="molecule type" value="Genomic_DNA"/>
</dbReference>
<keyword evidence="2" id="KW-1003">Cell membrane</keyword>
<dbReference type="GO" id="GO:0004930">
    <property type="term" value="F:G protein-coupled receptor activity"/>
    <property type="evidence" value="ECO:0007669"/>
    <property type="project" value="UniProtKB-KW"/>
</dbReference>
<evidence type="ECO:0000256" key="8">
    <source>
        <dbReference type="ARBA" id="ARBA00023136"/>
    </source>
</evidence>
<dbReference type="InterPro" id="IPR017452">
    <property type="entry name" value="GPCR_Rhodpsn_7TM"/>
</dbReference>
<dbReference type="PRINTS" id="PR00237">
    <property type="entry name" value="GPCRRHODOPSN"/>
</dbReference>
<evidence type="ECO:0000313" key="15">
    <source>
        <dbReference type="EMBL" id="KAK7929570.1"/>
    </source>
</evidence>
<reference evidence="16" key="1">
    <citation type="submission" date="2024-04" db="EMBL/GenBank/DDBJ databases">
        <title>Salinicola lusitanus LLJ914,a marine bacterium isolated from the Okinawa Trough.</title>
        <authorList>
            <person name="Li J."/>
        </authorList>
    </citation>
    <scope>NUCLEOTIDE SEQUENCE [LARGE SCALE GENOMIC DNA]</scope>
</reference>
<dbReference type="GO" id="GO:0004984">
    <property type="term" value="F:olfactory receptor activity"/>
    <property type="evidence" value="ECO:0007669"/>
    <property type="project" value="InterPro"/>
</dbReference>
<evidence type="ECO:0000259" key="14">
    <source>
        <dbReference type="PROSITE" id="PS50262"/>
    </source>
</evidence>
<keyword evidence="4 13" id="KW-0812">Transmembrane</keyword>
<keyword evidence="7" id="KW-0297">G-protein coupled receptor</keyword>
<proteinExistence type="predicted"/>
<evidence type="ECO:0000256" key="9">
    <source>
        <dbReference type="ARBA" id="ARBA00023157"/>
    </source>
</evidence>
<keyword evidence="8 13" id="KW-0472">Membrane</keyword>
<evidence type="ECO:0000256" key="5">
    <source>
        <dbReference type="ARBA" id="ARBA00022725"/>
    </source>
</evidence>
<dbReference type="AlphaFoldDB" id="A0AAW0PIS3"/>
<dbReference type="InterPro" id="IPR052921">
    <property type="entry name" value="GPCR1_Superfamily_Member"/>
</dbReference>
<evidence type="ECO:0000256" key="7">
    <source>
        <dbReference type="ARBA" id="ARBA00023040"/>
    </source>
</evidence>
<gene>
    <name evidence="15" type="ORF">WMY93_005965</name>
</gene>
<feature type="transmembrane region" description="Helical" evidence="13">
    <location>
        <begin position="96"/>
        <end position="118"/>
    </location>
</feature>
<feature type="transmembrane region" description="Helical" evidence="13">
    <location>
        <begin position="237"/>
        <end position="257"/>
    </location>
</feature>
<dbReference type="InterPro" id="IPR000725">
    <property type="entry name" value="Olfact_rcpt"/>
</dbReference>
<evidence type="ECO:0000256" key="12">
    <source>
        <dbReference type="ARBA" id="ARBA00023224"/>
    </source>
</evidence>
<evidence type="ECO:0000256" key="6">
    <source>
        <dbReference type="ARBA" id="ARBA00022989"/>
    </source>
</evidence>
<feature type="transmembrane region" description="Helical" evidence="13">
    <location>
        <begin position="58"/>
        <end position="84"/>
    </location>
</feature>
<protein>
    <recommendedName>
        <fullName evidence="14">G-protein coupled receptors family 1 profile domain-containing protein</fullName>
    </recommendedName>
</protein>
<dbReference type="SUPFAM" id="SSF81321">
    <property type="entry name" value="Family A G protein-coupled receptor-like"/>
    <property type="match status" value="1"/>
</dbReference>
<dbReference type="GO" id="GO:0005549">
    <property type="term" value="F:odorant binding"/>
    <property type="evidence" value="ECO:0007669"/>
    <property type="project" value="TreeGrafter"/>
</dbReference>
<dbReference type="GO" id="GO:0005886">
    <property type="term" value="C:plasma membrane"/>
    <property type="evidence" value="ECO:0007669"/>
    <property type="project" value="UniProtKB-SubCell"/>
</dbReference>
<dbReference type="PROSITE" id="PS50262">
    <property type="entry name" value="G_PROTEIN_RECEP_F1_2"/>
    <property type="match status" value="1"/>
</dbReference>
<keyword evidence="16" id="KW-1185">Reference proteome</keyword>
<comment type="subcellular location">
    <subcellularLocation>
        <location evidence="1">Cell membrane</location>
        <topology evidence="1">Multi-pass membrane protein</topology>
    </subcellularLocation>
</comment>
<feature type="transmembrane region" description="Helical" evidence="13">
    <location>
        <begin position="139"/>
        <end position="162"/>
    </location>
</feature>
<keyword evidence="5" id="KW-0552">Olfaction</keyword>
<keyword evidence="3" id="KW-0716">Sensory transduction</keyword>
<evidence type="ECO:0000256" key="13">
    <source>
        <dbReference type="SAM" id="Phobius"/>
    </source>
</evidence>
<keyword evidence="9" id="KW-1015">Disulfide bond</keyword>
<sequence>MYASYNVTSFTFVSYTDTGSLRFLWFFVLLLLYLIIIFSNLLLIAVITLDRTLHQPMFLLLLSHLANQLLGSATIFPFLLFQMLQDHHTISRSFCFVQIFFLFFYGSVQILMLAAMSYDRYVAICFPLQYHTLLSTQKLLRLLLVVWLFPLLEVSFMVSLSAPLKLCGSHLSKVYCDNYSVVKLACGDTTLNNVYGLLYTCVILLLVPAVILYTYMRIIKVCQNGSKRMRQKAISTCAPHLASLLNLTVACFCELVMTRFNTSFLPNDVRIFLSLYFITCPPLFDPLVYGLSLSKVRTSCRNRLFPERY</sequence>
<evidence type="ECO:0000256" key="2">
    <source>
        <dbReference type="ARBA" id="ARBA00022475"/>
    </source>
</evidence>
<keyword evidence="6 13" id="KW-1133">Transmembrane helix</keyword>
<dbReference type="PANTHER" id="PTHR26451">
    <property type="entry name" value="G_PROTEIN_RECEP_F1_2 DOMAIN-CONTAINING PROTEIN"/>
    <property type="match status" value="1"/>
</dbReference>
<keyword evidence="10" id="KW-0675">Receptor</keyword>
<feature type="transmembrane region" description="Helical" evidence="13">
    <location>
        <begin position="269"/>
        <end position="291"/>
    </location>
</feature>
<dbReference type="Pfam" id="PF13853">
    <property type="entry name" value="7tm_4"/>
    <property type="match status" value="1"/>
</dbReference>
<evidence type="ECO:0000256" key="10">
    <source>
        <dbReference type="ARBA" id="ARBA00023170"/>
    </source>
</evidence>
<dbReference type="PRINTS" id="PR00245">
    <property type="entry name" value="OLFACTORYR"/>
</dbReference>
<organism evidence="15 16">
    <name type="scientific">Mugilogobius chulae</name>
    <name type="common">yellowstripe goby</name>
    <dbReference type="NCBI Taxonomy" id="88201"/>
    <lineage>
        <taxon>Eukaryota</taxon>
        <taxon>Metazoa</taxon>
        <taxon>Chordata</taxon>
        <taxon>Craniata</taxon>
        <taxon>Vertebrata</taxon>
        <taxon>Euteleostomi</taxon>
        <taxon>Actinopterygii</taxon>
        <taxon>Neopterygii</taxon>
        <taxon>Teleostei</taxon>
        <taxon>Neoteleostei</taxon>
        <taxon>Acanthomorphata</taxon>
        <taxon>Gobiaria</taxon>
        <taxon>Gobiiformes</taxon>
        <taxon>Gobioidei</taxon>
        <taxon>Gobiidae</taxon>
        <taxon>Gobionellinae</taxon>
        <taxon>Mugilogobius</taxon>
    </lineage>
</organism>
<dbReference type="FunFam" id="1.20.1070.10:FF:000024">
    <property type="entry name" value="Olfactory receptor"/>
    <property type="match status" value="1"/>
</dbReference>
<dbReference type="Proteomes" id="UP001460270">
    <property type="component" value="Unassembled WGS sequence"/>
</dbReference>
<dbReference type="InterPro" id="IPR000276">
    <property type="entry name" value="GPCR_Rhodpsn"/>
</dbReference>
<feature type="domain" description="G-protein coupled receptors family 1 profile" evidence="14">
    <location>
        <begin position="39"/>
        <end position="289"/>
    </location>
</feature>
<keyword evidence="12" id="KW-0807">Transducer</keyword>
<evidence type="ECO:0000256" key="4">
    <source>
        <dbReference type="ARBA" id="ARBA00022692"/>
    </source>
</evidence>
<evidence type="ECO:0000313" key="16">
    <source>
        <dbReference type="Proteomes" id="UP001460270"/>
    </source>
</evidence>
<accession>A0AAW0PIS3</accession>
<feature type="transmembrane region" description="Helical" evidence="13">
    <location>
        <begin position="23"/>
        <end position="46"/>
    </location>
</feature>
<feature type="transmembrane region" description="Helical" evidence="13">
    <location>
        <begin position="197"/>
        <end position="216"/>
    </location>
</feature>
<evidence type="ECO:0000256" key="3">
    <source>
        <dbReference type="ARBA" id="ARBA00022606"/>
    </source>
</evidence>
<dbReference type="PANTHER" id="PTHR26451:SF885">
    <property type="entry name" value="OLFACTORY RECEPTOR"/>
    <property type="match status" value="1"/>
</dbReference>
<evidence type="ECO:0000256" key="1">
    <source>
        <dbReference type="ARBA" id="ARBA00004651"/>
    </source>
</evidence>
<name>A0AAW0PIS3_9GOBI</name>
<comment type="caution">
    <text evidence="15">The sequence shown here is derived from an EMBL/GenBank/DDBJ whole genome shotgun (WGS) entry which is preliminary data.</text>
</comment>
<evidence type="ECO:0000256" key="11">
    <source>
        <dbReference type="ARBA" id="ARBA00023180"/>
    </source>
</evidence>
<keyword evidence="11" id="KW-0325">Glycoprotein</keyword>
<dbReference type="Gene3D" id="1.20.1070.10">
    <property type="entry name" value="Rhodopsin 7-helix transmembrane proteins"/>
    <property type="match status" value="1"/>
</dbReference>